<name>A0A7C3UP50_UNCW3</name>
<dbReference type="InterPro" id="IPR002742">
    <property type="entry name" value="Desulfoferrodoxin_Fe-bd_dom"/>
</dbReference>
<evidence type="ECO:0000256" key="3">
    <source>
        <dbReference type="ARBA" id="ARBA00022723"/>
    </source>
</evidence>
<dbReference type="SUPFAM" id="SSF49367">
    <property type="entry name" value="Superoxide reductase-like"/>
    <property type="match status" value="1"/>
</dbReference>
<protein>
    <submittedName>
        <fullName evidence="7">Superoxide reductase</fullName>
    </submittedName>
</protein>
<evidence type="ECO:0000256" key="5">
    <source>
        <dbReference type="ARBA" id="ARBA00023004"/>
    </source>
</evidence>
<proteinExistence type="inferred from homology"/>
<comment type="similarity">
    <text evidence="1">Belongs to the desulfoferrodoxin family.</text>
</comment>
<organism evidence="7">
    <name type="scientific">candidate division WOR-3 bacterium</name>
    <dbReference type="NCBI Taxonomy" id="2052148"/>
    <lineage>
        <taxon>Bacteria</taxon>
        <taxon>Bacteria division WOR-3</taxon>
    </lineage>
</organism>
<keyword evidence="5" id="KW-0408">Iron</keyword>
<dbReference type="GO" id="GO:0016491">
    <property type="term" value="F:oxidoreductase activity"/>
    <property type="evidence" value="ECO:0007669"/>
    <property type="project" value="InterPro"/>
</dbReference>
<keyword evidence="2" id="KW-0813">Transport</keyword>
<dbReference type="Gene3D" id="2.60.40.730">
    <property type="entry name" value="SOR catalytic domain"/>
    <property type="match status" value="1"/>
</dbReference>
<accession>A0A7C3UP50</accession>
<keyword evidence="4" id="KW-0249">Electron transport</keyword>
<dbReference type="EMBL" id="DTMQ01000013">
    <property type="protein sequence ID" value="HGE98824.1"/>
    <property type="molecule type" value="Genomic_DNA"/>
</dbReference>
<dbReference type="InterPro" id="IPR036073">
    <property type="entry name" value="Desulfoferrodoxin_Fe-bd_dom_sf"/>
</dbReference>
<dbReference type="InterPro" id="IPR051233">
    <property type="entry name" value="Desulfoferrodoxin_SOR"/>
</dbReference>
<evidence type="ECO:0000259" key="6">
    <source>
        <dbReference type="Pfam" id="PF01880"/>
    </source>
</evidence>
<feature type="domain" description="Desulfoferrodoxin ferrous iron-binding" evidence="6">
    <location>
        <begin position="11"/>
        <end position="124"/>
    </location>
</feature>
<evidence type="ECO:0000256" key="1">
    <source>
        <dbReference type="ARBA" id="ARBA00005941"/>
    </source>
</evidence>
<dbReference type="GO" id="GO:0005506">
    <property type="term" value="F:iron ion binding"/>
    <property type="evidence" value="ECO:0007669"/>
    <property type="project" value="InterPro"/>
</dbReference>
<dbReference type="CDD" id="cd03172">
    <property type="entry name" value="SORL_classII"/>
    <property type="match status" value="1"/>
</dbReference>
<reference evidence="7" key="1">
    <citation type="journal article" date="2020" name="mSystems">
        <title>Genome- and Community-Level Interaction Insights into Carbon Utilization and Element Cycling Functions of Hydrothermarchaeota in Hydrothermal Sediment.</title>
        <authorList>
            <person name="Zhou Z."/>
            <person name="Liu Y."/>
            <person name="Xu W."/>
            <person name="Pan J."/>
            <person name="Luo Z.H."/>
            <person name="Li M."/>
        </authorList>
    </citation>
    <scope>NUCLEOTIDE SEQUENCE [LARGE SCALE GENOMIC DNA]</scope>
    <source>
        <strain evidence="7">SpSt-906</strain>
    </source>
</reference>
<dbReference type="NCBIfam" id="TIGR00332">
    <property type="entry name" value="neela_ferrous"/>
    <property type="match status" value="1"/>
</dbReference>
<sequence length="131" mass="15129">MKELKELFQSADWKKEKHTPVIEIPERIKKGEPVKITVSVGKEIPHPNTTEHHIAWIDLYFLPEGEKFPYHLGRFEFLSHGASTQGPNTSSVYTEPIVSFHFRTEKSGYLFASSYCNIHGLWSNSQELKLE</sequence>
<evidence type="ECO:0000313" key="7">
    <source>
        <dbReference type="EMBL" id="HGE98824.1"/>
    </source>
</evidence>
<dbReference type="PANTHER" id="PTHR36541:SF1">
    <property type="entry name" value="SUPEROXIDE REDUCTASE-RELATED"/>
    <property type="match status" value="1"/>
</dbReference>
<evidence type="ECO:0000256" key="4">
    <source>
        <dbReference type="ARBA" id="ARBA00022982"/>
    </source>
</evidence>
<evidence type="ECO:0000256" key="2">
    <source>
        <dbReference type="ARBA" id="ARBA00022448"/>
    </source>
</evidence>
<gene>
    <name evidence="7" type="ORF">ENX07_01965</name>
</gene>
<keyword evidence="3" id="KW-0479">Metal-binding</keyword>
<dbReference type="Pfam" id="PF01880">
    <property type="entry name" value="Desulfoferrodox"/>
    <property type="match status" value="1"/>
</dbReference>
<dbReference type="AlphaFoldDB" id="A0A7C3UP50"/>
<comment type="caution">
    <text evidence="7">The sequence shown here is derived from an EMBL/GenBank/DDBJ whole genome shotgun (WGS) entry which is preliminary data.</text>
</comment>
<dbReference type="PANTHER" id="PTHR36541">
    <property type="entry name" value="SUPEROXIDE REDUCTASE-RELATED"/>
    <property type="match status" value="1"/>
</dbReference>